<evidence type="ECO:0000256" key="6">
    <source>
        <dbReference type="ARBA" id="ARBA00032248"/>
    </source>
</evidence>
<dbReference type="CDD" id="cd07422">
    <property type="entry name" value="MPP_ApaH"/>
    <property type="match status" value="1"/>
</dbReference>
<evidence type="ECO:0000313" key="11">
    <source>
        <dbReference type="Proteomes" id="UP000193118"/>
    </source>
</evidence>
<dbReference type="GO" id="GO:0008803">
    <property type="term" value="F:bis(5'-nucleosyl)-tetraphosphatase (symmetrical) activity"/>
    <property type="evidence" value="ECO:0007669"/>
    <property type="project" value="UniProtKB-EC"/>
</dbReference>
<sequence>MAHYAIGDIQGCYDEFTALLATIGFNHGTDTLWLTGDIVNRGPKSLEALQFAMKHESSIQTVLGNHDLHLLAVSYGFGRIKRGDTIAPVLEHPDSKKMLGWLQAQPLLVQNDTHVLVHAGLLPEWSVEKAAELAREVETELQSGDARGYFANMYGDRPRRWKNKIEGYDRLRMITNVFTRMRAVTRKKNKLDYEFKGRPDEMPENLIPWFEAADRRHLSHITVFGHWSALGYVNDHRVIALDTGALWGGQLTSVNLATNEIAQVFSKSGLHWETAL</sequence>
<dbReference type="PANTHER" id="PTHR40942">
    <property type="match status" value="1"/>
</dbReference>
<keyword evidence="4" id="KW-0378">Hydrolase</keyword>
<evidence type="ECO:0000256" key="7">
    <source>
        <dbReference type="ARBA" id="ARBA00033210"/>
    </source>
</evidence>
<comment type="caution">
    <text evidence="10">The sequence shown here is derived from an EMBL/GenBank/DDBJ whole genome shotgun (WGS) entry which is preliminary data.</text>
</comment>
<evidence type="ECO:0000256" key="3">
    <source>
        <dbReference type="ARBA" id="ARBA00012506"/>
    </source>
</evidence>
<evidence type="ECO:0000256" key="8">
    <source>
        <dbReference type="ARBA" id="ARBA00049417"/>
    </source>
</evidence>
<name>A0A1X3DBZ2_9NEIS</name>
<comment type="similarity">
    <text evidence="2">Belongs to the Ap4A hydrolase family.</text>
</comment>
<dbReference type="RefSeq" id="WP_085365705.1">
    <property type="nucleotide sequence ID" value="NZ_CAUJPZ010000017.1"/>
</dbReference>
<dbReference type="NCBIfam" id="TIGR00668">
    <property type="entry name" value="apaH"/>
    <property type="match status" value="1"/>
</dbReference>
<organism evidence="10 11">
    <name type="scientific">Neisseria dentiae</name>
    <dbReference type="NCBI Taxonomy" id="194197"/>
    <lineage>
        <taxon>Bacteria</taxon>
        <taxon>Pseudomonadati</taxon>
        <taxon>Pseudomonadota</taxon>
        <taxon>Betaproteobacteria</taxon>
        <taxon>Neisseriales</taxon>
        <taxon>Neisseriaceae</taxon>
        <taxon>Neisseria</taxon>
    </lineage>
</organism>
<evidence type="ECO:0000256" key="2">
    <source>
        <dbReference type="ARBA" id="ARBA00005419"/>
    </source>
</evidence>
<dbReference type="OrthoDB" id="9807890at2"/>
<comment type="function">
    <text evidence="1">Hydrolyzes diadenosine 5',5'''-P1,P4-tetraphosphate to yield ADP.</text>
</comment>
<keyword evidence="11" id="KW-1185">Reference proteome</keyword>
<reference evidence="11" key="1">
    <citation type="submission" date="2017-01" db="EMBL/GenBank/DDBJ databases">
        <authorList>
            <person name="Wolfgang W.J."/>
            <person name="Cole J."/>
            <person name="Wroblewski D."/>
            <person name="Mcginnis J."/>
            <person name="Musser K.A."/>
        </authorList>
    </citation>
    <scope>NUCLEOTIDE SEQUENCE [LARGE SCALE GENOMIC DNA]</scope>
    <source>
        <strain evidence="11">DSM 19151</strain>
    </source>
</reference>
<protein>
    <recommendedName>
        <fullName evidence="3">bis(5'-nucleosyl)-tetraphosphatase (symmetrical)</fullName>
        <ecNumber evidence="3">3.6.1.41</ecNumber>
    </recommendedName>
    <alternativeName>
        <fullName evidence="6">Ap4A hydrolase</fullName>
    </alternativeName>
    <alternativeName>
        <fullName evidence="5">Diadenosine 5',5'''-P1,P4-tetraphosphate pyrophosphohydrolase</fullName>
    </alternativeName>
    <alternativeName>
        <fullName evidence="7">Diadenosine tetraphosphatase</fullName>
    </alternativeName>
</protein>
<dbReference type="PANTHER" id="PTHR40942:SF4">
    <property type="entry name" value="CYTOCHROME C5"/>
    <property type="match status" value="1"/>
</dbReference>
<dbReference type="EMBL" id="MTBO01000010">
    <property type="protein sequence ID" value="OSI17448.1"/>
    <property type="molecule type" value="Genomic_DNA"/>
</dbReference>
<dbReference type="AlphaFoldDB" id="A0A1X3DBZ2"/>
<dbReference type="InterPro" id="IPR004617">
    <property type="entry name" value="ApaH"/>
</dbReference>
<dbReference type="SUPFAM" id="SSF56300">
    <property type="entry name" value="Metallo-dependent phosphatases"/>
    <property type="match status" value="1"/>
</dbReference>
<proteinExistence type="inferred from homology"/>
<evidence type="ECO:0000259" key="9">
    <source>
        <dbReference type="Pfam" id="PF00149"/>
    </source>
</evidence>
<dbReference type="PIRSF" id="PIRSF000903">
    <property type="entry name" value="B5n-ttraPtase_sm"/>
    <property type="match status" value="1"/>
</dbReference>
<dbReference type="InterPro" id="IPR004843">
    <property type="entry name" value="Calcineurin-like_PHP"/>
</dbReference>
<accession>A0A1X3DBZ2</accession>
<dbReference type="Gene3D" id="3.60.21.10">
    <property type="match status" value="1"/>
</dbReference>
<feature type="domain" description="Calcineurin-like phosphoesterase" evidence="9">
    <location>
        <begin position="5"/>
        <end position="136"/>
    </location>
</feature>
<dbReference type="InterPro" id="IPR029052">
    <property type="entry name" value="Metallo-depent_PP-like"/>
</dbReference>
<dbReference type="Proteomes" id="UP000193118">
    <property type="component" value="Unassembled WGS sequence"/>
</dbReference>
<evidence type="ECO:0000256" key="4">
    <source>
        <dbReference type="ARBA" id="ARBA00022801"/>
    </source>
</evidence>
<evidence type="ECO:0000256" key="1">
    <source>
        <dbReference type="ARBA" id="ARBA00003413"/>
    </source>
</evidence>
<dbReference type="GeneID" id="94580188"/>
<dbReference type="STRING" id="194197.BWD09_05495"/>
<comment type="catalytic activity">
    <reaction evidence="8">
        <text>P(1),P(4)-bis(5'-adenosyl) tetraphosphate + H2O = 2 ADP + 2 H(+)</text>
        <dbReference type="Rhea" id="RHEA:24252"/>
        <dbReference type="ChEBI" id="CHEBI:15377"/>
        <dbReference type="ChEBI" id="CHEBI:15378"/>
        <dbReference type="ChEBI" id="CHEBI:58141"/>
        <dbReference type="ChEBI" id="CHEBI:456216"/>
        <dbReference type="EC" id="3.6.1.41"/>
    </reaction>
</comment>
<dbReference type="Pfam" id="PF00149">
    <property type="entry name" value="Metallophos"/>
    <property type="match status" value="1"/>
</dbReference>
<gene>
    <name evidence="10" type="ORF">BWD09_05495</name>
</gene>
<dbReference type="EC" id="3.6.1.41" evidence="3"/>
<dbReference type="NCBIfam" id="NF001204">
    <property type="entry name" value="PRK00166.1"/>
    <property type="match status" value="1"/>
</dbReference>
<evidence type="ECO:0000256" key="5">
    <source>
        <dbReference type="ARBA" id="ARBA00031248"/>
    </source>
</evidence>
<evidence type="ECO:0000313" key="10">
    <source>
        <dbReference type="EMBL" id="OSI17448.1"/>
    </source>
</evidence>